<evidence type="ECO:0008006" key="12">
    <source>
        <dbReference type="Google" id="ProtNLM"/>
    </source>
</evidence>
<evidence type="ECO:0000256" key="3">
    <source>
        <dbReference type="ARBA" id="ARBA00022679"/>
    </source>
</evidence>
<feature type="transmembrane region" description="Helical" evidence="9">
    <location>
        <begin position="318"/>
        <end position="336"/>
    </location>
</feature>
<keyword evidence="7" id="KW-0325">Glycoprotein</keyword>
<keyword evidence="6 9" id="KW-0472">Membrane</keyword>
<evidence type="ECO:0000256" key="1">
    <source>
        <dbReference type="ARBA" id="ARBA00004370"/>
    </source>
</evidence>
<feature type="transmembrane region" description="Helical" evidence="9">
    <location>
        <begin position="342"/>
        <end position="363"/>
    </location>
</feature>
<keyword evidence="11" id="KW-1185">Reference proteome</keyword>
<evidence type="ECO:0000256" key="2">
    <source>
        <dbReference type="ARBA" id="ARBA00022676"/>
    </source>
</evidence>
<evidence type="ECO:0000256" key="6">
    <source>
        <dbReference type="ARBA" id="ARBA00023136"/>
    </source>
</evidence>
<dbReference type="EMBL" id="JADGJW010000009">
    <property type="protein sequence ID" value="KAJ3227889.1"/>
    <property type="molecule type" value="Genomic_DNA"/>
</dbReference>
<dbReference type="Gene3D" id="3.90.550.10">
    <property type="entry name" value="Spore Coat Polysaccharide Biosynthesis Protein SpsA, Chain A"/>
    <property type="match status" value="1"/>
</dbReference>
<dbReference type="SUPFAM" id="SSF53448">
    <property type="entry name" value="Nucleotide-diphospho-sugar transferases"/>
    <property type="match status" value="1"/>
</dbReference>
<feature type="compositionally biased region" description="Basic residues" evidence="8">
    <location>
        <begin position="487"/>
        <end position="502"/>
    </location>
</feature>
<dbReference type="PANTHER" id="PTHR47844">
    <property type="entry name" value="SYNTHASE CPS1, PUTATIVE (AFU_ORTHOLOGUE AFUA_7G02500)-RELATED"/>
    <property type="match status" value="1"/>
</dbReference>
<keyword evidence="3" id="KW-0808">Transferase</keyword>
<name>A0AAD5UB27_9FUNG</name>
<feature type="region of interest" description="Disordered" evidence="8">
    <location>
        <begin position="437"/>
        <end position="502"/>
    </location>
</feature>
<evidence type="ECO:0000313" key="10">
    <source>
        <dbReference type="EMBL" id="KAJ3227889.1"/>
    </source>
</evidence>
<dbReference type="GO" id="GO:0016020">
    <property type="term" value="C:membrane"/>
    <property type="evidence" value="ECO:0007669"/>
    <property type="project" value="UniProtKB-SubCell"/>
</dbReference>
<evidence type="ECO:0000256" key="7">
    <source>
        <dbReference type="ARBA" id="ARBA00023180"/>
    </source>
</evidence>
<protein>
    <recommendedName>
        <fullName evidence="12">Glycosyltransferase family 2 protein</fullName>
    </recommendedName>
</protein>
<feature type="transmembrane region" description="Helical" evidence="9">
    <location>
        <begin position="375"/>
        <end position="395"/>
    </location>
</feature>
<comment type="caution">
    <text evidence="10">The sequence shown here is derived from an EMBL/GenBank/DDBJ whole genome shotgun (WGS) entry which is preliminary data.</text>
</comment>
<evidence type="ECO:0000256" key="9">
    <source>
        <dbReference type="SAM" id="Phobius"/>
    </source>
</evidence>
<keyword evidence="4 9" id="KW-0812">Transmembrane</keyword>
<proteinExistence type="predicted"/>
<dbReference type="Proteomes" id="UP001211065">
    <property type="component" value="Unassembled WGS sequence"/>
</dbReference>
<dbReference type="PANTHER" id="PTHR47844:SF1">
    <property type="entry name" value="EXOSTOSIN-LIKE 2"/>
    <property type="match status" value="1"/>
</dbReference>
<evidence type="ECO:0000256" key="5">
    <source>
        <dbReference type="ARBA" id="ARBA00022989"/>
    </source>
</evidence>
<evidence type="ECO:0000256" key="4">
    <source>
        <dbReference type="ARBA" id="ARBA00022692"/>
    </source>
</evidence>
<dbReference type="AlphaFoldDB" id="A0AAD5UB27"/>
<reference evidence="10" key="1">
    <citation type="submission" date="2020-05" db="EMBL/GenBank/DDBJ databases">
        <title>Phylogenomic resolution of chytrid fungi.</title>
        <authorList>
            <person name="Stajich J.E."/>
            <person name="Amses K."/>
            <person name="Simmons R."/>
            <person name="Seto K."/>
            <person name="Myers J."/>
            <person name="Bonds A."/>
            <person name="Quandt C.A."/>
            <person name="Barry K."/>
            <person name="Liu P."/>
            <person name="Grigoriev I."/>
            <person name="Longcore J.E."/>
            <person name="James T.Y."/>
        </authorList>
    </citation>
    <scope>NUCLEOTIDE SEQUENCE</scope>
    <source>
        <strain evidence="10">JEL0476</strain>
    </source>
</reference>
<dbReference type="InterPro" id="IPR029044">
    <property type="entry name" value="Nucleotide-diphossugar_trans"/>
</dbReference>
<keyword evidence="2" id="KW-0328">Glycosyltransferase</keyword>
<evidence type="ECO:0000313" key="11">
    <source>
        <dbReference type="Proteomes" id="UP001211065"/>
    </source>
</evidence>
<dbReference type="Pfam" id="PF13641">
    <property type="entry name" value="Glyco_tranf_2_3"/>
    <property type="match status" value="1"/>
</dbReference>
<feature type="transmembrane region" description="Helical" evidence="9">
    <location>
        <begin position="6"/>
        <end position="25"/>
    </location>
</feature>
<gene>
    <name evidence="10" type="ORF">HK099_008299</name>
</gene>
<accession>A0AAD5UB27</accession>
<comment type="subcellular location">
    <subcellularLocation>
        <location evidence="1">Membrane</location>
    </subcellularLocation>
</comment>
<organism evidence="10 11">
    <name type="scientific">Clydaea vesicula</name>
    <dbReference type="NCBI Taxonomy" id="447962"/>
    <lineage>
        <taxon>Eukaryota</taxon>
        <taxon>Fungi</taxon>
        <taxon>Fungi incertae sedis</taxon>
        <taxon>Chytridiomycota</taxon>
        <taxon>Chytridiomycota incertae sedis</taxon>
        <taxon>Chytridiomycetes</taxon>
        <taxon>Lobulomycetales</taxon>
        <taxon>Lobulomycetaceae</taxon>
        <taxon>Clydaea</taxon>
    </lineage>
</organism>
<evidence type="ECO:0000256" key="8">
    <source>
        <dbReference type="SAM" id="MobiDB-lite"/>
    </source>
</evidence>
<sequence>MFYNILPVHFVFFLPLGFIGIYRWLWFFAKLVAYMLYSPIIPLQNPTFTCRRDVTILVPTIDAGEEIKLAIKTWMKSEPYEIIFITIPSIKQSLIELGRSVDPNEEIVRVITVDKGNKRKQMVAGVNEVKTALVIFCDDDVLWPSTMGQWLIAPFEDPKVGGIGTSQTVLPINKYFTIWEILAAFRISMRNIEITASTKIDGGVCCLSGRTAAYRTQILKDPEFQREFVNEFWLGKYHQHSGDDKFLTRWLYFHSWKTYMQTCPQVELASTFKDNYKFLIQLLRWTRNTWRSDFKSIFVEKKIWRQHPYTAFTMVDKFFNPITLLLGPVTIIYFLTSPHHTQVLPLWVIFTSYFVYLLITRFIKYCPHFVRRPVDVLLLPIVILFNFYFACLKIYCLFTLHITEWGTRSGADTSGGHDDKVMDQKKGEKRDLHVEAADMEADDKRRSNKPAPGSGVSQLPKKVYGNLKPAIDDEIPYNEPQVEPTPRTKRPPGKKSSLKTNI</sequence>
<dbReference type="InterPro" id="IPR052427">
    <property type="entry name" value="Glycosyltrans_GT2/GT47"/>
</dbReference>
<keyword evidence="5 9" id="KW-1133">Transmembrane helix</keyword>
<dbReference type="GO" id="GO:0016757">
    <property type="term" value="F:glycosyltransferase activity"/>
    <property type="evidence" value="ECO:0007669"/>
    <property type="project" value="UniProtKB-KW"/>
</dbReference>